<organism evidence="7 8">
    <name type="scientific">Chenopodium quinoa</name>
    <name type="common">Quinoa</name>
    <dbReference type="NCBI Taxonomy" id="63459"/>
    <lineage>
        <taxon>Eukaryota</taxon>
        <taxon>Viridiplantae</taxon>
        <taxon>Streptophyta</taxon>
        <taxon>Embryophyta</taxon>
        <taxon>Tracheophyta</taxon>
        <taxon>Spermatophyta</taxon>
        <taxon>Magnoliopsida</taxon>
        <taxon>eudicotyledons</taxon>
        <taxon>Gunneridae</taxon>
        <taxon>Pentapetalae</taxon>
        <taxon>Caryophyllales</taxon>
        <taxon>Chenopodiaceae</taxon>
        <taxon>Chenopodioideae</taxon>
        <taxon>Atripliceae</taxon>
        <taxon>Chenopodium</taxon>
    </lineage>
</organism>
<dbReference type="Pfam" id="PF01902">
    <property type="entry name" value="Diphthami_syn_2"/>
    <property type="match status" value="1"/>
</dbReference>
<evidence type="ECO:0000259" key="6">
    <source>
        <dbReference type="Pfam" id="PF01902"/>
    </source>
</evidence>
<dbReference type="CDD" id="cd06156">
    <property type="entry name" value="eu_AANH_C_2"/>
    <property type="match status" value="1"/>
</dbReference>
<dbReference type="Gene3D" id="3.30.559.10">
    <property type="entry name" value="Chloramphenicol acetyltransferase-like domain"/>
    <property type="match status" value="1"/>
</dbReference>
<proteinExistence type="predicted"/>
<feature type="domain" description="Diphthamide synthase" evidence="6">
    <location>
        <begin position="114"/>
        <end position="247"/>
    </location>
</feature>
<evidence type="ECO:0000256" key="4">
    <source>
        <dbReference type="ARBA" id="ARBA00031552"/>
    </source>
</evidence>
<dbReference type="InterPro" id="IPR002761">
    <property type="entry name" value="Diphthami_syn_dom"/>
</dbReference>
<dbReference type="SUPFAM" id="SSF52402">
    <property type="entry name" value="Adenine nucleotide alpha hydrolases-like"/>
    <property type="match status" value="1"/>
</dbReference>
<dbReference type="EC" id="6.3.1.14" evidence="1"/>
<dbReference type="SUPFAM" id="SSF55298">
    <property type="entry name" value="YjgF-like"/>
    <property type="match status" value="2"/>
</dbReference>
<dbReference type="InterPro" id="IPR030662">
    <property type="entry name" value="DPH6/MJ0570"/>
</dbReference>
<evidence type="ECO:0000256" key="2">
    <source>
        <dbReference type="ARBA" id="ARBA00018426"/>
    </source>
</evidence>
<dbReference type="Pfam" id="PF01042">
    <property type="entry name" value="Ribonuc_L-PSP"/>
    <property type="match status" value="2"/>
</dbReference>
<evidence type="ECO:0000313" key="7">
    <source>
        <dbReference type="EnsemblPlants" id="AUR62013106-RA:cds"/>
    </source>
</evidence>
<dbReference type="OMA" id="EDPWHES"/>
<name>A0A803LGK9_CHEQI</name>
<reference evidence="7" key="1">
    <citation type="journal article" date="2017" name="Nature">
        <title>The genome of Chenopodium quinoa.</title>
        <authorList>
            <person name="Jarvis D.E."/>
            <person name="Ho Y.S."/>
            <person name="Lightfoot D.J."/>
            <person name="Schmoeckel S.M."/>
            <person name="Li B."/>
            <person name="Borm T.J.A."/>
            <person name="Ohyanagi H."/>
            <person name="Mineta K."/>
            <person name="Michell C.T."/>
            <person name="Saber N."/>
            <person name="Kharbatia N.M."/>
            <person name="Rupper R.R."/>
            <person name="Sharp A.R."/>
            <person name="Dally N."/>
            <person name="Boughton B.A."/>
            <person name="Woo Y.H."/>
            <person name="Gao G."/>
            <person name="Schijlen E.G.W.M."/>
            <person name="Guo X."/>
            <person name="Momin A.A."/>
            <person name="Negrao S."/>
            <person name="Al-Babili S."/>
            <person name="Gehring C."/>
            <person name="Roessner U."/>
            <person name="Jung C."/>
            <person name="Murphy K."/>
            <person name="Arold S.T."/>
            <person name="Gojobori T."/>
            <person name="van der Linden C.G."/>
            <person name="van Loo E.N."/>
            <person name="Jellen E.N."/>
            <person name="Maughan P.J."/>
            <person name="Tester M."/>
        </authorList>
    </citation>
    <scope>NUCLEOTIDE SEQUENCE [LARGE SCALE GENOMIC DNA]</scope>
    <source>
        <strain evidence="7">cv. PI 614886</strain>
    </source>
</reference>
<sequence length="991" mass="110363">MKVVALVSGGKDSCYAMMQCIHYGHEIVALANLMPVDDSIDELDSYMYQTAGDCFGVRSTIFLVYWWVIKLLSAMQNAWDYHYSEGDYKDPPGKLFKQDCFWHHELSYKMTPGDEVEDMFLLLNEVKRQIPAIAAVSSGAIASDYQRLRVESVCSRLGLVSLSYLWKQEQSLLFQEMISSGIVAIIVKVAAIGLHPAKHLGKELAELQSHLHHLNGLYGSNVCGEGGEYETLTLDCPLFKFARIVLDDFQVILHSPDSIAPVGVLHPLAFHLEPKGLSTDSSDSNLSNGISLEDMDGVYEIQGDNTLLPADPSQFSDSLSDLIANTSYHLQMSKIDRGDTFSICCWLQDLHRLSTGLQTDLKVVLSHLESQLMQCGFSWEDVLYIHMYIADMNEFAVANETYVSYITQEKCRFGVPSRSTVELPLLQAGLGKAYVEVLVSRDKTKNVLHVQSISRWAPSCIGPYSQATLHHGILHMAGQLGLDPPTMTLCDDGIISELDQALLNSEAIADSFRCSISSSAISFVVYCSIQTVSLNRVDMQDKWEGFLEQLKKLHSAKRSGFKVFDPILLFVLVPQLPKRALVEVKPTLFIVEDDSDTASDTDQPDASDATPQSYWGFQEDPWHESCLQKCVMLKHICAVMLSITSENIAKICDDSLVSEHSLSEGQTEKVAKFCIYLINKILTENMFSWEHAMYLRIYFQTGSLVQMEMLSLTFSQAFKEFGKINPKFNSGQADPIFNLIPVLGSGRSALSIDAVLTYHNIIMSINDTFAALKESLTKALSLYYPLAGRLAPDESSINCNDEGIPFVEARCDCTLSAFLNALNRVEFVWRFVPSIIPPSADLYPQTTFRSLMAVELVPLAVQVTVFKCGGVLIGTKGIHKILDATSCGSFLKCWSDFARGHQVVSKPEFASSVSLFPPCTWAAISPPREPMPLWILDGNKMDGTGWIVKNLAWKGNPKFKNGHADPIFNLIPAFLSSEPRTRMRLSMHFVH</sequence>
<evidence type="ECO:0000256" key="5">
    <source>
        <dbReference type="ARBA" id="ARBA00048108"/>
    </source>
</evidence>
<evidence type="ECO:0000256" key="3">
    <source>
        <dbReference type="ARBA" id="ARBA00029814"/>
    </source>
</evidence>
<dbReference type="EnsemblPlants" id="AUR62013106-RA">
    <property type="protein sequence ID" value="AUR62013106-RA:cds"/>
    <property type="gene ID" value="AUR62013106"/>
</dbReference>
<dbReference type="NCBIfam" id="TIGR00290">
    <property type="entry name" value="MJ0570_dom"/>
    <property type="match status" value="1"/>
</dbReference>
<dbReference type="Proteomes" id="UP000596660">
    <property type="component" value="Unplaced"/>
</dbReference>
<dbReference type="Gene3D" id="3.90.1490.10">
    <property type="entry name" value="putative n-type atp pyrophosphatase, domain 2"/>
    <property type="match status" value="1"/>
</dbReference>
<dbReference type="PANTHER" id="PTHR12196:SF2">
    <property type="entry name" value="DIPHTHINE--AMMONIA LIGASE"/>
    <property type="match status" value="1"/>
</dbReference>
<dbReference type="InterPro" id="IPR014729">
    <property type="entry name" value="Rossmann-like_a/b/a_fold"/>
</dbReference>
<reference evidence="7" key="2">
    <citation type="submission" date="2021-03" db="UniProtKB">
        <authorList>
            <consortium name="EnsemblPlants"/>
        </authorList>
    </citation>
    <scope>IDENTIFICATION</scope>
</reference>
<accession>A0A803LGK9</accession>
<dbReference type="Gramene" id="AUR62013106-RA">
    <property type="protein sequence ID" value="AUR62013106-RA:cds"/>
    <property type="gene ID" value="AUR62013106"/>
</dbReference>
<evidence type="ECO:0000313" key="8">
    <source>
        <dbReference type="Proteomes" id="UP000596660"/>
    </source>
</evidence>
<dbReference type="InterPro" id="IPR035959">
    <property type="entry name" value="RutC-like_sf"/>
</dbReference>
<dbReference type="Gene3D" id="3.40.50.620">
    <property type="entry name" value="HUPs"/>
    <property type="match status" value="1"/>
</dbReference>
<dbReference type="PANTHER" id="PTHR12196">
    <property type="entry name" value="DOMAIN OF UNKNOWN FUNCTION 71 DUF71 -CONTAINING PROTEIN"/>
    <property type="match status" value="1"/>
</dbReference>
<dbReference type="Pfam" id="PF02458">
    <property type="entry name" value="Transferase"/>
    <property type="match status" value="1"/>
</dbReference>
<dbReference type="FunFam" id="3.90.1490.10:FF:000002">
    <property type="entry name" value="Diphthine--ammonia ligase"/>
    <property type="match status" value="1"/>
</dbReference>
<dbReference type="InterPro" id="IPR006175">
    <property type="entry name" value="YjgF/YER057c/UK114"/>
</dbReference>
<keyword evidence="8" id="KW-1185">Reference proteome</keyword>
<protein>
    <recommendedName>
        <fullName evidence="2">Diphthine--ammonia ligase</fullName>
        <ecNumber evidence="1">6.3.1.14</ecNumber>
    </recommendedName>
    <alternativeName>
        <fullName evidence="3">Diphthamide synthase</fullName>
    </alternativeName>
    <alternativeName>
        <fullName evidence="4">Diphthamide synthetase</fullName>
    </alternativeName>
</protein>
<dbReference type="GO" id="GO:0017178">
    <property type="term" value="F:diphthine-ammonia ligase activity"/>
    <property type="evidence" value="ECO:0007669"/>
    <property type="project" value="UniProtKB-EC"/>
</dbReference>
<dbReference type="Gene3D" id="3.30.1330.40">
    <property type="entry name" value="RutC-like"/>
    <property type="match status" value="2"/>
</dbReference>
<dbReference type="CDD" id="cd01994">
    <property type="entry name" value="AANH_PF0828-like"/>
    <property type="match status" value="1"/>
</dbReference>
<comment type="catalytic activity">
    <reaction evidence="5">
        <text>diphthine-[translation elongation factor 2] + NH4(+) + ATP = diphthamide-[translation elongation factor 2] + AMP + diphosphate + H(+)</text>
        <dbReference type="Rhea" id="RHEA:19753"/>
        <dbReference type="Rhea" id="RHEA-COMP:10172"/>
        <dbReference type="Rhea" id="RHEA-COMP:10174"/>
        <dbReference type="ChEBI" id="CHEBI:15378"/>
        <dbReference type="ChEBI" id="CHEBI:16692"/>
        <dbReference type="ChEBI" id="CHEBI:28938"/>
        <dbReference type="ChEBI" id="CHEBI:30616"/>
        <dbReference type="ChEBI" id="CHEBI:33019"/>
        <dbReference type="ChEBI" id="CHEBI:82696"/>
        <dbReference type="ChEBI" id="CHEBI:456215"/>
        <dbReference type="EC" id="6.3.1.14"/>
    </reaction>
</comment>
<evidence type="ECO:0000256" key="1">
    <source>
        <dbReference type="ARBA" id="ARBA00012089"/>
    </source>
</evidence>
<dbReference type="InterPro" id="IPR023213">
    <property type="entry name" value="CAT-like_dom_sf"/>
</dbReference>
<dbReference type="FunFam" id="3.30.1330.40:FF:000016">
    <property type="entry name" value="Endoribonuclease"/>
    <property type="match status" value="1"/>
</dbReference>
<dbReference type="GO" id="GO:0017183">
    <property type="term" value="P:protein histidyl modification to diphthamide"/>
    <property type="evidence" value="ECO:0007669"/>
    <property type="project" value="TreeGrafter"/>
</dbReference>
<dbReference type="AlphaFoldDB" id="A0A803LGK9"/>